<evidence type="ECO:0000313" key="2">
    <source>
        <dbReference type="EMBL" id="MEJ2863624.1"/>
    </source>
</evidence>
<accession>A0ABU8M9R1</accession>
<organism evidence="2 3">
    <name type="scientific">Actinomycetospora flava</name>
    <dbReference type="NCBI Taxonomy" id="3129232"/>
    <lineage>
        <taxon>Bacteria</taxon>
        <taxon>Bacillati</taxon>
        <taxon>Actinomycetota</taxon>
        <taxon>Actinomycetes</taxon>
        <taxon>Pseudonocardiales</taxon>
        <taxon>Pseudonocardiaceae</taxon>
        <taxon>Actinomycetospora</taxon>
    </lineage>
</organism>
<dbReference type="InterPro" id="IPR037401">
    <property type="entry name" value="SnoaL-like"/>
</dbReference>
<dbReference type="SUPFAM" id="SSF54427">
    <property type="entry name" value="NTF2-like"/>
    <property type="match status" value="1"/>
</dbReference>
<keyword evidence="3" id="KW-1185">Reference proteome</keyword>
<dbReference type="Gene3D" id="3.10.450.50">
    <property type="match status" value="1"/>
</dbReference>
<gene>
    <name evidence="2" type="ORF">WCD58_20860</name>
</gene>
<proteinExistence type="predicted"/>
<evidence type="ECO:0000313" key="3">
    <source>
        <dbReference type="Proteomes" id="UP001369736"/>
    </source>
</evidence>
<dbReference type="RefSeq" id="WP_337704987.1">
    <property type="nucleotide sequence ID" value="NZ_JBBEGM010000009.1"/>
</dbReference>
<protein>
    <submittedName>
        <fullName evidence="2">Nuclear transport factor 2 family protein</fullName>
    </submittedName>
</protein>
<evidence type="ECO:0000259" key="1">
    <source>
        <dbReference type="Pfam" id="PF12680"/>
    </source>
</evidence>
<dbReference type="Pfam" id="PF12680">
    <property type="entry name" value="SnoaL_2"/>
    <property type="match status" value="1"/>
</dbReference>
<feature type="domain" description="SnoaL-like" evidence="1">
    <location>
        <begin position="16"/>
        <end position="104"/>
    </location>
</feature>
<sequence>MTTSNTIQPDQLPATIRTYLAAHDAGDTDTALRAFTPTAVVVDDGSTYRGSEEIRGFLSEAGAGFTVTSTLVGAERTDDTHWVATKHLEGDFPGGVVDLRYRFVMDGDAIAELVIAP</sequence>
<name>A0ABU8M9R1_9PSEU</name>
<comment type="caution">
    <text evidence="2">The sequence shown here is derived from an EMBL/GenBank/DDBJ whole genome shotgun (WGS) entry which is preliminary data.</text>
</comment>
<reference evidence="2 3" key="1">
    <citation type="submission" date="2024-03" db="EMBL/GenBank/DDBJ databases">
        <title>Actinomycetospora sp. OC33-EN07, a novel actinomycete isolated from wild orchid (Aerides multiflora).</title>
        <authorList>
            <person name="Suriyachadkun C."/>
        </authorList>
    </citation>
    <scope>NUCLEOTIDE SEQUENCE [LARGE SCALE GENOMIC DNA]</scope>
    <source>
        <strain evidence="2 3">OC33-EN07</strain>
    </source>
</reference>
<dbReference type="EMBL" id="JBBEGM010000009">
    <property type="protein sequence ID" value="MEJ2863624.1"/>
    <property type="molecule type" value="Genomic_DNA"/>
</dbReference>
<dbReference type="Proteomes" id="UP001369736">
    <property type="component" value="Unassembled WGS sequence"/>
</dbReference>
<dbReference type="InterPro" id="IPR032710">
    <property type="entry name" value="NTF2-like_dom_sf"/>
</dbReference>